<comment type="similarity">
    <text evidence="1">Belongs to the bacterial solute-binding protein 8 family.</text>
</comment>
<dbReference type="PROSITE" id="PS51257">
    <property type="entry name" value="PROKAR_LIPOPROTEIN"/>
    <property type="match status" value="1"/>
</dbReference>
<dbReference type="SUPFAM" id="SSF53807">
    <property type="entry name" value="Helical backbone' metal receptor"/>
    <property type="match status" value="1"/>
</dbReference>
<evidence type="ECO:0000256" key="1">
    <source>
        <dbReference type="ARBA" id="ARBA00008814"/>
    </source>
</evidence>
<protein>
    <recommendedName>
        <fullName evidence="3">Fe/B12 periplasmic-binding domain-containing protein</fullName>
    </recommendedName>
</protein>
<dbReference type="EMBL" id="AGEL01000014">
    <property type="protein sequence ID" value="EHO15950.1"/>
    <property type="molecule type" value="Genomic_DNA"/>
</dbReference>
<reference evidence="4 5" key="1">
    <citation type="submission" date="2011-10" db="EMBL/GenBank/DDBJ databases">
        <title>The Genome Sequence of Lachnospiraceae bacterium ACC2.</title>
        <authorList>
            <consortium name="The Broad Institute Genome Sequencing Platform"/>
            <person name="Earl A."/>
            <person name="Ward D."/>
            <person name="Feldgarden M."/>
            <person name="Gevers D."/>
            <person name="Sizova M."/>
            <person name="Hazen A."/>
            <person name="Epstein S."/>
            <person name="Young S.K."/>
            <person name="Zeng Q."/>
            <person name="Gargeya S."/>
            <person name="Fitzgerald M."/>
            <person name="Haas B."/>
            <person name="Abouelleil A."/>
            <person name="Alvarado L."/>
            <person name="Arachchi H.M."/>
            <person name="Berlin A."/>
            <person name="Brown A."/>
            <person name="Chapman S.B."/>
            <person name="Chen Z."/>
            <person name="Dunbar C."/>
            <person name="Freedman E."/>
            <person name="Gearin G."/>
            <person name="Goldberg J."/>
            <person name="Griggs A."/>
            <person name="Gujja S."/>
            <person name="Heiman D."/>
            <person name="Howarth C."/>
            <person name="Larson L."/>
            <person name="Lui A."/>
            <person name="MacDonald P.J.P."/>
            <person name="Montmayeur A."/>
            <person name="Murphy C."/>
            <person name="Neiman D."/>
            <person name="Pearson M."/>
            <person name="Priest M."/>
            <person name="Roberts A."/>
            <person name="Saif S."/>
            <person name="Shea T."/>
            <person name="Shenoy N."/>
            <person name="Sisk P."/>
            <person name="Stolte C."/>
            <person name="Sykes S."/>
            <person name="Wortman J."/>
            <person name="Nusbaum C."/>
            <person name="Birren B."/>
        </authorList>
    </citation>
    <scope>NUCLEOTIDE SEQUENCE [LARGE SCALE GENOMIC DNA]</scope>
    <source>
        <strain evidence="4 5">ACC2</strain>
    </source>
</reference>
<feature type="domain" description="Fe/B12 periplasmic-binding" evidence="3">
    <location>
        <begin position="91"/>
        <end position="359"/>
    </location>
</feature>
<dbReference type="Proteomes" id="UP000018466">
    <property type="component" value="Unassembled WGS sequence"/>
</dbReference>
<proteinExistence type="inferred from homology"/>
<dbReference type="Pfam" id="PF01497">
    <property type="entry name" value="Peripla_BP_2"/>
    <property type="match status" value="1"/>
</dbReference>
<dbReference type="RefSeq" id="WP_009533679.1">
    <property type="nucleotide sequence ID" value="NZ_JH590864.1"/>
</dbReference>
<feature type="chain" id="PRO_5041237112" description="Fe/B12 periplasmic-binding domain-containing protein" evidence="2">
    <location>
        <begin position="27"/>
        <end position="359"/>
    </location>
</feature>
<keyword evidence="5" id="KW-1185">Reference proteome</keyword>
<evidence type="ECO:0000259" key="3">
    <source>
        <dbReference type="PROSITE" id="PS50983"/>
    </source>
</evidence>
<organism evidence="4 5">
    <name type="scientific">Stomatobaculum longum</name>
    <dbReference type="NCBI Taxonomy" id="796942"/>
    <lineage>
        <taxon>Bacteria</taxon>
        <taxon>Bacillati</taxon>
        <taxon>Bacillota</taxon>
        <taxon>Clostridia</taxon>
        <taxon>Lachnospirales</taxon>
        <taxon>Lachnospiraceae</taxon>
        <taxon>Stomatobaculum</taxon>
    </lineage>
</organism>
<dbReference type="GeneID" id="86941581"/>
<evidence type="ECO:0000256" key="2">
    <source>
        <dbReference type="SAM" id="SignalP"/>
    </source>
</evidence>
<dbReference type="AlphaFoldDB" id="A0AA37DFV0"/>
<feature type="signal peptide" evidence="2">
    <location>
        <begin position="1"/>
        <end position="26"/>
    </location>
</feature>
<dbReference type="Gene3D" id="3.40.50.1980">
    <property type="entry name" value="Nitrogenase molybdenum iron protein domain"/>
    <property type="match status" value="2"/>
</dbReference>
<dbReference type="GO" id="GO:0071281">
    <property type="term" value="P:cellular response to iron ion"/>
    <property type="evidence" value="ECO:0007669"/>
    <property type="project" value="TreeGrafter"/>
</dbReference>
<comment type="caution">
    <text evidence="4">The sequence shown here is derived from an EMBL/GenBank/DDBJ whole genome shotgun (WGS) entry which is preliminary data.</text>
</comment>
<name>A0AA37DFV0_9FIRM</name>
<dbReference type="InterPro" id="IPR050902">
    <property type="entry name" value="ABC_Transporter_SBP"/>
</dbReference>
<sequence length="359" mass="38400">MKKKTMLLPLAAVAAALMITACGQKAASSETSAANASETATTAGSETKAVAESGAAAKNSAAAKTAYPLTLKIYDAEGKEVEMSYAHAPERVLSTQLSMTELLIKLGLKDKIVAVFDNDNALKGDIATEIASLKSLGDKKSVSKESILALEPDLILGKGPLMFTDTAIGTVQSYQELGIPVYTELASASIDQSLKNIPEDVRNIGKIFDVQEKADAYAAELDKRIDALLTKVSNQTGEPKKVLFMAGYTDGTFAGFNSKMSSCMLKTLNAENVLEKGGNGLTLENLISMNPDVIVYVRSDRFAAADVNAVASLSENQVVQDVPAIKSKKIIEMDYDDVMDYGARVIDSAEKLYDFMYEK</sequence>
<keyword evidence="2" id="KW-0732">Signal</keyword>
<evidence type="ECO:0000313" key="5">
    <source>
        <dbReference type="Proteomes" id="UP000018466"/>
    </source>
</evidence>
<dbReference type="InterPro" id="IPR002491">
    <property type="entry name" value="ABC_transptr_periplasmic_BD"/>
</dbReference>
<accession>A0AA37DFV0</accession>
<evidence type="ECO:0000313" key="4">
    <source>
        <dbReference type="EMBL" id="EHO15950.1"/>
    </source>
</evidence>
<dbReference type="PANTHER" id="PTHR30535">
    <property type="entry name" value="VITAMIN B12-BINDING PROTEIN"/>
    <property type="match status" value="1"/>
</dbReference>
<dbReference type="PROSITE" id="PS50983">
    <property type="entry name" value="FE_B12_PBP"/>
    <property type="match status" value="1"/>
</dbReference>
<dbReference type="PANTHER" id="PTHR30535:SF34">
    <property type="entry name" value="MOLYBDATE-BINDING PROTEIN MOLA"/>
    <property type="match status" value="1"/>
</dbReference>
<gene>
    <name evidence="4" type="ORF">HMPREF9623_01861</name>
</gene>